<feature type="signal peptide" evidence="2">
    <location>
        <begin position="1"/>
        <end position="27"/>
    </location>
</feature>
<keyword evidence="1" id="KW-1133">Transmembrane helix</keyword>
<sequence length="99" mass="11668">MLYFQILSRLRLSQLLMDLFLPHLVLPLACLKTALYEQWLTLLEEDDTELWTTVVSTLPHDSAGHKMDHNRRVSRGKIYLFIGLMSCCHFLSYDIWGFH</sequence>
<keyword evidence="1" id="KW-0472">Membrane</keyword>
<evidence type="ECO:0000256" key="1">
    <source>
        <dbReference type="SAM" id="Phobius"/>
    </source>
</evidence>
<dbReference type="EMBL" id="JAHRIN010017511">
    <property type="protein sequence ID" value="MEQ2197305.1"/>
    <property type="molecule type" value="Genomic_DNA"/>
</dbReference>
<evidence type="ECO:0000313" key="4">
    <source>
        <dbReference type="Proteomes" id="UP001434883"/>
    </source>
</evidence>
<keyword evidence="2" id="KW-0732">Signal</keyword>
<dbReference type="Proteomes" id="UP001434883">
    <property type="component" value="Unassembled WGS sequence"/>
</dbReference>
<name>A0ABV0QNC5_9TELE</name>
<proteinExistence type="predicted"/>
<protein>
    <submittedName>
        <fullName evidence="3">Uncharacterized protein</fullName>
    </submittedName>
</protein>
<organism evidence="3 4">
    <name type="scientific">Xenoophorus captivus</name>
    <dbReference type="NCBI Taxonomy" id="1517983"/>
    <lineage>
        <taxon>Eukaryota</taxon>
        <taxon>Metazoa</taxon>
        <taxon>Chordata</taxon>
        <taxon>Craniata</taxon>
        <taxon>Vertebrata</taxon>
        <taxon>Euteleostomi</taxon>
        <taxon>Actinopterygii</taxon>
        <taxon>Neopterygii</taxon>
        <taxon>Teleostei</taxon>
        <taxon>Neoteleostei</taxon>
        <taxon>Acanthomorphata</taxon>
        <taxon>Ovalentaria</taxon>
        <taxon>Atherinomorphae</taxon>
        <taxon>Cyprinodontiformes</taxon>
        <taxon>Goodeidae</taxon>
        <taxon>Xenoophorus</taxon>
    </lineage>
</organism>
<gene>
    <name evidence="3" type="ORF">XENOCAPTIV_027333</name>
</gene>
<feature type="chain" id="PRO_5046081904" evidence="2">
    <location>
        <begin position="28"/>
        <end position="99"/>
    </location>
</feature>
<keyword evidence="4" id="KW-1185">Reference proteome</keyword>
<feature type="transmembrane region" description="Helical" evidence="1">
    <location>
        <begin position="78"/>
        <end position="96"/>
    </location>
</feature>
<accession>A0ABV0QNC5</accession>
<evidence type="ECO:0000313" key="3">
    <source>
        <dbReference type="EMBL" id="MEQ2197305.1"/>
    </source>
</evidence>
<reference evidence="3 4" key="1">
    <citation type="submission" date="2021-06" db="EMBL/GenBank/DDBJ databases">
        <authorList>
            <person name="Palmer J.M."/>
        </authorList>
    </citation>
    <scope>NUCLEOTIDE SEQUENCE [LARGE SCALE GENOMIC DNA]</scope>
    <source>
        <strain evidence="3 4">XC_2019</strain>
        <tissue evidence="3">Muscle</tissue>
    </source>
</reference>
<keyword evidence="1" id="KW-0812">Transmembrane</keyword>
<evidence type="ECO:0000256" key="2">
    <source>
        <dbReference type="SAM" id="SignalP"/>
    </source>
</evidence>
<comment type="caution">
    <text evidence="3">The sequence shown here is derived from an EMBL/GenBank/DDBJ whole genome shotgun (WGS) entry which is preliminary data.</text>
</comment>